<reference evidence="1 2" key="1">
    <citation type="submission" date="2018-04" db="EMBL/GenBank/DDBJ databases">
        <authorList>
            <person name="Vogel A."/>
        </authorList>
    </citation>
    <scope>NUCLEOTIDE SEQUENCE [LARGE SCALE GENOMIC DNA]</scope>
</reference>
<sequence>MVQTSYWFNTYRFRSCQTAPKTLRKPPAGRSVFRPTPAKLTAGTNSNAVVASGRPPRTLQLQDLMTICKTPNFGLNFEF</sequence>
<dbReference type="Proteomes" id="UP000595140">
    <property type="component" value="Unassembled WGS sequence"/>
</dbReference>
<evidence type="ECO:0000313" key="1">
    <source>
        <dbReference type="EMBL" id="VFQ62339.1"/>
    </source>
</evidence>
<evidence type="ECO:0000313" key="2">
    <source>
        <dbReference type="Proteomes" id="UP000595140"/>
    </source>
</evidence>
<accession>A0A484KH33</accession>
<dbReference type="AlphaFoldDB" id="A0A484KH33"/>
<proteinExistence type="predicted"/>
<name>A0A484KH33_9ASTE</name>
<protein>
    <submittedName>
        <fullName evidence="1">Uncharacterized protein</fullName>
    </submittedName>
</protein>
<dbReference type="EMBL" id="OOIL02000230">
    <property type="protein sequence ID" value="VFQ62339.1"/>
    <property type="molecule type" value="Genomic_DNA"/>
</dbReference>
<keyword evidence="2" id="KW-1185">Reference proteome</keyword>
<organism evidence="1 2">
    <name type="scientific">Cuscuta campestris</name>
    <dbReference type="NCBI Taxonomy" id="132261"/>
    <lineage>
        <taxon>Eukaryota</taxon>
        <taxon>Viridiplantae</taxon>
        <taxon>Streptophyta</taxon>
        <taxon>Embryophyta</taxon>
        <taxon>Tracheophyta</taxon>
        <taxon>Spermatophyta</taxon>
        <taxon>Magnoliopsida</taxon>
        <taxon>eudicotyledons</taxon>
        <taxon>Gunneridae</taxon>
        <taxon>Pentapetalae</taxon>
        <taxon>asterids</taxon>
        <taxon>lamiids</taxon>
        <taxon>Solanales</taxon>
        <taxon>Convolvulaceae</taxon>
        <taxon>Cuscuteae</taxon>
        <taxon>Cuscuta</taxon>
        <taxon>Cuscuta subgen. Grammica</taxon>
        <taxon>Cuscuta sect. Cleistogrammica</taxon>
    </lineage>
</organism>
<gene>
    <name evidence="1" type="ORF">CCAM_LOCUS4115</name>
</gene>